<evidence type="ECO:0000313" key="3">
    <source>
        <dbReference type="EMBL" id="MBT9292188.1"/>
    </source>
</evidence>
<dbReference type="Pfam" id="PF13400">
    <property type="entry name" value="Tad"/>
    <property type="match status" value="1"/>
</dbReference>
<dbReference type="RefSeq" id="WP_261970707.1">
    <property type="nucleotide sequence ID" value="NZ_JAHHZF010000012.1"/>
</dbReference>
<evidence type="ECO:0000313" key="4">
    <source>
        <dbReference type="Proteomes" id="UP000766595"/>
    </source>
</evidence>
<evidence type="ECO:0000259" key="2">
    <source>
        <dbReference type="Pfam" id="PF13400"/>
    </source>
</evidence>
<feature type="transmembrane region" description="Helical" evidence="1">
    <location>
        <begin position="30"/>
        <end position="49"/>
    </location>
</feature>
<dbReference type="InterPro" id="IPR028087">
    <property type="entry name" value="Tad_N"/>
</dbReference>
<accession>A0A947GD62</accession>
<organism evidence="3 4">
    <name type="scientific">Prosthecodimorpha staleyi</name>
    <dbReference type="NCBI Taxonomy" id="2840188"/>
    <lineage>
        <taxon>Bacteria</taxon>
        <taxon>Pseudomonadati</taxon>
        <taxon>Pseudomonadota</taxon>
        <taxon>Alphaproteobacteria</taxon>
        <taxon>Hyphomicrobiales</taxon>
        <taxon>Ancalomicrobiaceae</taxon>
        <taxon>Prosthecodimorpha</taxon>
    </lineage>
</organism>
<protein>
    <submittedName>
        <fullName evidence="3">Tad domain-containing protein</fullName>
    </submittedName>
</protein>
<feature type="domain" description="Putative Flp pilus-assembly TadG-like N-terminal" evidence="2">
    <location>
        <begin position="33"/>
        <end position="71"/>
    </location>
</feature>
<dbReference type="Proteomes" id="UP000766595">
    <property type="component" value="Unassembled WGS sequence"/>
</dbReference>
<dbReference type="AlphaFoldDB" id="A0A947GD62"/>
<dbReference type="EMBL" id="JAHHZF010000012">
    <property type="protein sequence ID" value="MBT9292188.1"/>
    <property type="molecule type" value="Genomic_DNA"/>
</dbReference>
<sequence>MSAHGIIAIRRRIVRAIQPVSSFVSGHPRMSLLAATIIAFGVIGAVVDYNNAVLAKADLQNALDSAARSAVGDLDARSDEEVKARVQHMIQTRLLTETDIANVTVAVDRKARRVRCRATARVDTTVTSLIGPAFVEIAASSDASADSTGTATSTH</sequence>
<keyword evidence="1" id="KW-0812">Transmembrane</keyword>
<keyword evidence="1" id="KW-0472">Membrane</keyword>
<proteinExistence type="predicted"/>
<keyword evidence="4" id="KW-1185">Reference proteome</keyword>
<keyword evidence="1" id="KW-1133">Transmembrane helix</keyword>
<comment type="caution">
    <text evidence="3">The sequence shown here is derived from an EMBL/GenBank/DDBJ whole genome shotgun (WGS) entry which is preliminary data.</text>
</comment>
<name>A0A947GD62_9HYPH</name>
<evidence type="ECO:0000256" key="1">
    <source>
        <dbReference type="SAM" id="Phobius"/>
    </source>
</evidence>
<gene>
    <name evidence="3" type="ORF">KL771_22185</name>
</gene>
<reference evidence="3 4" key="1">
    <citation type="submission" date="2021-06" db="EMBL/GenBank/DDBJ databases">
        <authorList>
            <person name="Grouzdev D.S."/>
            <person name="Koziaeva V."/>
        </authorList>
    </citation>
    <scope>NUCLEOTIDE SEQUENCE [LARGE SCALE GENOMIC DNA]</scope>
    <source>
        <strain evidence="3 4">22</strain>
    </source>
</reference>